<keyword evidence="4" id="KW-1185">Reference proteome</keyword>
<name>A0AAW2Z9G6_9EUKA</name>
<feature type="domain" description="RNA ligase 2 C-terminal" evidence="2">
    <location>
        <begin position="19"/>
        <end position="96"/>
    </location>
</feature>
<feature type="region of interest" description="Disordered" evidence="1">
    <location>
        <begin position="1"/>
        <end position="22"/>
    </location>
</feature>
<gene>
    <name evidence="3" type="ORF">AKO1_001792</name>
</gene>
<dbReference type="Pfam" id="PF18043">
    <property type="entry name" value="T4_Rnl2_C"/>
    <property type="match status" value="1"/>
</dbReference>
<accession>A0AAW2Z9G6</accession>
<dbReference type="AlphaFoldDB" id="A0AAW2Z9G6"/>
<evidence type="ECO:0000256" key="1">
    <source>
        <dbReference type="SAM" id="MobiDB-lite"/>
    </source>
</evidence>
<dbReference type="InterPro" id="IPR040609">
    <property type="entry name" value="Rnl2_C"/>
</dbReference>
<dbReference type="InterPro" id="IPR041948">
    <property type="entry name" value="Rnl1/2_C_sf"/>
</dbReference>
<evidence type="ECO:0000313" key="4">
    <source>
        <dbReference type="Proteomes" id="UP001431209"/>
    </source>
</evidence>
<dbReference type="Proteomes" id="UP001431209">
    <property type="component" value="Unassembled WGS sequence"/>
</dbReference>
<evidence type="ECO:0000313" key="3">
    <source>
        <dbReference type="EMBL" id="KAL0486085.1"/>
    </source>
</evidence>
<reference evidence="3 4" key="1">
    <citation type="submission" date="2024-03" db="EMBL/GenBank/DDBJ databases">
        <title>The Acrasis kona genome and developmental transcriptomes reveal deep origins of eukaryotic multicellular pathways.</title>
        <authorList>
            <person name="Sheikh S."/>
            <person name="Fu C.-J."/>
            <person name="Brown M.W."/>
            <person name="Baldauf S.L."/>
        </authorList>
    </citation>
    <scope>NUCLEOTIDE SEQUENCE [LARGE SCALE GENOMIC DNA]</scope>
    <source>
        <strain evidence="3 4">ATCC MYA-3509</strain>
    </source>
</reference>
<feature type="compositionally biased region" description="Basic and acidic residues" evidence="1">
    <location>
        <begin position="1"/>
        <end position="11"/>
    </location>
</feature>
<sequence length="107" mass="12896">MQHFLETDPSKRAQSSGLDNNTKQIWDQVQHHITLNRMKNVQSKFGDLTDRKQIPNFIKIFRQDVIEEFVKEQNETWMELQKQKQILILGMISKSAHEMFRENFNKY</sequence>
<organism evidence="3 4">
    <name type="scientific">Acrasis kona</name>
    <dbReference type="NCBI Taxonomy" id="1008807"/>
    <lineage>
        <taxon>Eukaryota</taxon>
        <taxon>Discoba</taxon>
        <taxon>Heterolobosea</taxon>
        <taxon>Tetramitia</taxon>
        <taxon>Eutetramitia</taxon>
        <taxon>Acrasidae</taxon>
        <taxon>Acrasis</taxon>
    </lineage>
</organism>
<dbReference type="Gene3D" id="1.10.10.1810">
    <property type="entry name" value="RNA ligase"/>
    <property type="match status" value="1"/>
</dbReference>
<feature type="compositionally biased region" description="Polar residues" evidence="1">
    <location>
        <begin position="12"/>
        <end position="22"/>
    </location>
</feature>
<dbReference type="EMBL" id="JAOPGA020001201">
    <property type="protein sequence ID" value="KAL0486085.1"/>
    <property type="molecule type" value="Genomic_DNA"/>
</dbReference>
<protein>
    <recommendedName>
        <fullName evidence="2">RNA ligase 2 C-terminal domain-containing protein</fullName>
    </recommendedName>
</protein>
<comment type="caution">
    <text evidence="3">The sequence shown here is derived from an EMBL/GenBank/DDBJ whole genome shotgun (WGS) entry which is preliminary data.</text>
</comment>
<proteinExistence type="predicted"/>
<evidence type="ECO:0000259" key="2">
    <source>
        <dbReference type="Pfam" id="PF18043"/>
    </source>
</evidence>